<keyword evidence="3" id="KW-0233">DNA recombination</keyword>
<evidence type="ECO:0000256" key="2">
    <source>
        <dbReference type="ARBA" id="ARBA00023125"/>
    </source>
</evidence>
<protein>
    <recommendedName>
        <fullName evidence="4">Tyr recombinase domain-containing protein</fullName>
    </recommendedName>
</protein>
<reference evidence="5 6" key="1">
    <citation type="submission" date="2014-07" db="EMBL/GenBank/DDBJ databases">
        <authorList>
            <person name="McCorrison J."/>
            <person name="Sanka R."/>
            <person name="Torralba M."/>
            <person name="Gillis M."/>
            <person name="Haft D.H."/>
            <person name="Methe B."/>
            <person name="Sutton G."/>
            <person name="Nelson K.E."/>
        </authorList>
    </citation>
    <scope>NUCLEOTIDE SEQUENCE [LARGE SCALE GENOMIC DNA]</scope>
    <source>
        <strain evidence="5 6">DNF00314</strain>
    </source>
</reference>
<name>A0A096BXW0_9FIRM</name>
<dbReference type="Proteomes" id="UP000029628">
    <property type="component" value="Unassembled WGS sequence"/>
</dbReference>
<dbReference type="GO" id="GO:0015074">
    <property type="term" value="P:DNA integration"/>
    <property type="evidence" value="ECO:0007669"/>
    <property type="project" value="InterPro"/>
</dbReference>
<comment type="caution">
    <text evidence="5">The sequence shown here is derived from an EMBL/GenBank/DDBJ whole genome shotgun (WGS) entry which is preliminary data.</text>
</comment>
<dbReference type="InterPro" id="IPR013762">
    <property type="entry name" value="Integrase-like_cat_sf"/>
</dbReference>
<dbReference type="GO" id="GO:0003677">
    <property type="term" value="F:DNA binding"/>
    <property type="evidence" value="ECO:0007669"/>
    <property type="project" value="UniProtKB-KW"/>
</dbReference>
<dbReference type="SUPFAM" id="SSF56349">
    <property type="entry name" value="DNA breaking-rejoining enzymes"/>
    <property type="match status" value="1"/>
</dbReference>
<feature type="domain" description="Tyr recombinase" evidence="4">
    <location>
        <begin position="155"/>
        <end position="348"/>
    </location>
</feature>
<dbReference type="RefSeq" id="WP_038152124.1">
    <property type="nucleotide sequence ID" value="NZ_JRNT01000008.1"/>
</dbReference>
<evidence type="ECO:0000256" key="1">
    <source>
        <dbReference type="ARBA" id="ARBA00008857"/>
    </source>
</evidence>
<evidence type="ECO:0000259" key="4">
    <source>
        <dbReference type="PROSITE" id="PS51898"/>
    </source>
</evidence>
<evidence type="ECO:0000313" key="5">
    <source>
        <dbReference type="EMBL" id="KGF47577.1"/>
    </source>
</evidence>
<dbReference type="CDD" id="cd01189">
    <property type="entry name" value="INT_ICEBs1_C_like"/>
    <property type="match status" value="1"/>
</dbReference>
<dbReference type="Gene3D" id="1.10.443.10">
    <property type="entry name" value="Intergrase catalytic core"/>
    <property type="match status" value="1"/>
</dbReference>
<dbReference type="GO" id="GO:0006310">
    <property type="term" value="P:DNA recombination"/>
    <property type="evidence" value="ECO:0007669"/>
    <property type="project" value="UniProtKB-KW"/>
</dbReference>
<dbReference type="PROSITE" id="PS51898">
    <property type="entry name" value="TYR_RECOMBINASE"/>
    <property type="match status" value="1"/>
</dbReference>
<organism evidence="5 6">
    <name type="scientific">Veillonella montpellierensis DNF00314</name>
    <dbReference type="NCBI Taxonomy" id="1401067"/>
    <lineage>
        <taxon>Bacteria</taxon>
        <taxon>Bacillati</taxon>
        <taxon>Bacillota</taxon>
        <taxon>Negativicutes</taxon>
        <taxon>Veillonellales</taxon>
        <taxon>Veillonellaceae</taxon>
        <taxon>Veillonella</taxon>
    </lineage>
</organism>
<dbReference type="Pfam" id="PF00589">
    <property type="entry name" value="Phage_integrase"/>
    <property type="match status" value="1"/>
</dbReference>
<evidence type="ECO:0000313" key="6">
    <source>
        <dbReference type="Proteomes" id="UP000029628"/>
    </source>
</evidence>
<accession>A0A096BXW0</accession>
<dbReference type="InterPro" id="IPR011010">
    <property type="entry name" value="DNA_brk_join_enz"/>
</dbReference>
<dbReference type="InterPro" id="IPR010998">
    <property type="entry name" value="Integrase_recombinase_N"/>
</dbReference>
<dbReference type="PANTHER" id="PTHR30349:SF64">
    <property type="entry name" value="PROPHAGE INTEGRASE INTD-RELATED"/>
    <property type="match status" value="1"/>
</dbReference>
<dbReference type="InterPro" id="IPR002104">
    <property type="entry name" value="Integrase_catalytic"/>
</dbReference>
<dbReference type="eggNOG" id="COG0582">
    <property type="taxonomic scope" value="Bacteria"/>
</dbReference>
<sequence length="352" mass="40483">MGVKKRGNQDGTFYQRKNGTWCGQVMIDNKRYTVYGKGIQECRQKLRDKIKEKKTSTSTTNFYDYCISSINEQLNNGVIKKSTYIHRIEIIGKHRTHLVKIPISSITAKDIQNIVNDCKDYGNKPSTIKHVVAIFLTICRKLYEDGIINKEIKRKELSIGSIENKKIEVESFEFALNGIEKIENPMAKMAVNIMLHSGLRVGEVLGLKWEDIDIKKCQLKVNRTIVRLVGIGVEEQTPKSKRIGEIVQLPTSFMDILLDYKKSSKGDYLFKTNGQFLAAETVRKNIKKVFKGTHLEKGCHQFRHLYASHLLKNNINLKTIQLQLRHVNIATTEKYLHELKGDIRNDIAELNF</sequence>
<dbReference type="Gene3D" id="1.10.150.130">
    <property type="match status" value="1"/>
</dbReference>
<proteinExistence type="inferred from homology"/>
<dbReference type="AlphaFoldDB" id="A0A096BXW0"/>
<dbReference type="PANTHER" id="PTHR30349">
    <property type="entry name" value="PHAGE INTEGRASE-RELATED"/>
    <property type="match status" value="1"/>
</dbReference>
<keyword evidence="6" id="KW-1185">Reference proteome</keyword>
<evidence type="ECO:0000256" key="3">
    <source>
        <dbReference type="ARBA" id="ARBA00023172"/>
    </source>
</evidence>
<gene>
    <name evidence="5" type="ORF">HMPREF0872_04085</name>
</gene>
<keyword evidence="2" id="KW-0238">DNA-binding</keyword>
<dbReference type="InterPro" id="IPR050090">
    <property type="entry name" value="Tyrosine_recombinase_XerCD"/>
</dbReference>
<comment type="similarity">
    <text evidence="1">Belongs to the 'phage' integrase family.</text>
</comment>
<dbReference type="EMBL" id="JRNT01000008">
    <property type="protein sequence ID" value="KGF47577.1"/>
    <property type="molecule type" value="Genomic_DNA"/>
</dbReference>